<dbReference type="InterPro" id="IPR027268">
    <property type="entry name" value="Peptidase_M4/M1_CTD_sf"/>
</dbReference>
<organism evidence="3 4">
    <name type="scientific">Eiseniibacteriota bacterium</name>
    <dbReference type="NCBI Taxonomy" id="2212470"/>
    <lineage>
        <taxon>Bacteria</taxon>
        <taxon>Candidatus Eiseniibacteriota</taxon>
    </lineage>
</organism>
<reference evidence="3" key="1">
    <citation type="submission" date="2020-04" db="EMBL/GenBank/DDBJ databases">
        <authorList>
            <person name="Zhang T."/>
        </authorList>
    </citation>
    <scope>NUCLEOTIDE SEQUENCE</scope>
    <source>
        <strain evidence="3">HKST-UBA02</strain>
    </source>
</reference>
<evidence type="ECO:0000313" key="3">
    <source>
        <dbReference type="EMBL" id="MCA9758201.1"/>
    </source>
</evidence>
<evidence type="ECO:0000259" key="2">
    <source>
        <dbReference type="Pfam" id="PF01433"/>
    </source>
</evidence>
<proteinExistence type="predicted"/>
<feature type="domain" description="Peptidase M1 membrane alanine aminopeptidase" evidence="2">
    <location>
        <begin position="282"/>
        <end position="430"/>
    </location>
</feature>
<keyword evidence="1" id="KW-0732">Signal</keyword>
<evidence type="ECO:0000313" key="4">
    <source>
        <dbReference type="Proteomes" id="UP000739538"/>
    </source>
</evidence>
<dbReference type="Gene3D" id="1.10.390.10">
    <property type="entry name" value="Neutral Protease Domain 2"/>
    <property type="match status" value="1"/>
</dbReference>
<feature type="chain" id="PRO_5037053710" description="Peptidase M1 membrane alanine aminopeptidase domain-containing protein" evidence="1">
    <location>
        <begin position="26"/>
        <end position="529"/>
    </location>
</feature>
<feature type="signal peptide" evidence="1">
    <location>
        <begin position="1"/>
        <end position="25"/>
    </location>
</feature>
<sequence length="529" mass="57973">MHLVRRTSVAMVISACTFCGSVVSAQGVVATQFSKSYRTYEVKVTVDPERELLRGSSTIQVSGKGPYGYYLHPDFDEHETVLPDSIDTAYSPGNLAAFEWSGWPRSAPEGRSLTHVSQDYLLLGPDHSWYPAALDPAIVCKGEVTVSCPAKYTLVMDGDLTGSAEKYGFRRSSYEYGGVCPEPRILILTTRQAQARHVGDLTLRIVANPRPSLQVGELLDLMTRVVEFYEESFGPSGLETLTLAEAPQVFSSEYLLGSHVLGLGLRGVLLMGSEEFEGGLHAELVAHEIAHQWWGSTVGLALGDDEGGKWLMESLAELSASLFLDEDDADAGRRLRKRWTQGVRSVAQESPVALNEVTPASTDPEDVALAYTKGPAVLNLLRTTVGDDAFFAACRAFVAEQRDHRPADRLFFQAVSDESGLDLERFYELWVDGVELPRLRLAYAAREMETGWAVRVSLLQLDPSFPIEVPFIVRTAQGETRGVLRTSGQRATVTLMVPAEPISLEADLDGCAPVLELDVRRVPVEQMGS</sequence>
<name>A0A956NG49_UNCEI</name>
<accession>A0A956NG49</accession>
<dbReference type="GO" id="GO:0008270">
    <property type="term" value="F:zinc ion binding"/>
    <property type="evidence" value="ECO:0007669"/>
    <property type="project" value="InterPro"/>
</dbReference>
<dbReference type="EMBL" id="JAGQHS010000150">
    <property type="protein sequence ID" value="MCA9758201.1"/>
    <property type="molecule type" value="Genomic_DNA"/>
</dbReference>
<dbReference type="SUPFAM" id="SSF55486">
    <property type="entry name" value="Metalloproteases ('zincins'), catalytic domain"/>
    <property type="match status" value="1"/>
</dbReference>
<evidence type="ECO:0000256" key="1">
    <source>
        <dbReference type="SAM" id="SignalP"/>
    </source>
</evidence>
<dbReference type="AlphaFoldDB" id="A0A956NG49"/>
<reference evidence="3" key="2">
    <citation type="journal article" date="2021" name="Microbiome">
        <title>Successional dynamics and alternative stable states in a saline activated sludge microbial community over 9 years.</title>
        <authorList>
            <person name="Wang Y."/>
            <person name="Ye J."/>
            <person name="Ju F."/>
            <person name="Liu L."/>
            <person name="Boyd J.A."/>
            <person name="Deng Y."/>
            <person name="Parks D.H."/>
            <person name="Jiang X."/>
            <person name="Yin X."/>
            <person name="Woodcroft B.J."/>
            <person name="Tyson G.W."/>
            <person name="Hugenholtz P."/>
            <person name="Polz M.F."/>
            <person name="Zhang T."/>
        </authorList>
    </citation>
    <scope>NUCLEOTIDE SEQUENCE</scope>
    <source>
        <strain evidence="3">HKST-UBA02</strain>
    </source>
</reference>
<dbReference type="Proteomes" id="UP000739538">
    <property type="component" value="Unassembled WGS sequence"/>
</dbReference>
<dbReference type="Pfam" id="PF01433">
    <property type="entry name" value="Peptidase_M1"/>
    <property type="match status" value="1"/>
</dbReference>
<protein>
    <recommendedName>
        <fullName evidence="2">Peptidase M1 membrane alanine aminopeptidase domain-containing protein</fullName>
    </recommendedName>
</protein>
<gene>
    <name evidence="3" type="ORF">KDA27_20570</name>
</gene>
<dbReference type="InterPro" id="IPR014782">
    <property type="entry name" value="Peptidase_M1_dom"/>
</dbReference>
<comment type="caution">
    <text evidence="3">The sequence shown here is derived from an EMBL/GenBank/DDBJ whole genome shotgun (WGS) entry which is preliminary data.</text>
</comment>
<dbReference type="GO" id="GO:0008237">
    <property type="term" value="F:metallopeptidase activity"/>
    <property type="evidence" value="ECO:0007669"/>
    <property type="project" value="InterPro"/>
</dbReference>